<protein>
    <submittedName>
        <fullName evidence="1">Uncharacterized protein</fullName>
    </submittedName>
</protein>
<keyword evidence="2" id="KW-1185">Reference proteome</keyword>
<reference evidence="1 2" key="1">
    <citation type="journal article" date="2019" name="Sci. Rep.">
        <title>Orb-weaving spider Araneus ventricosus genome elucidates the spidroin gene catalogue.</title>
        <authorList>
            <person name="Kono N."/>
            <person name="Nakamura H."/>
            <person name="Ohtoshi R."/>
            <person name="Moran D.A.P."/>
            <person name="Shinohara A."/>
            <person name="Yoshida Y."/>
            <person name="Fujiwara M."/>
            <person name="Mori M."/>
            <person name="Tomita M."/>
            <person name="Arakawa K."/>
        </authorList>
    </citation>
    <scope>NUCLEOTIDE SEQUENCE [LARGE SCALE GENOMIC DNA]</scope>
</reference>
<gene>
    <name evidence="1" type="ORF">AVEN_17954_1</name>
</gene>
<sequence length="292" mass="33105">MLAQILSLSSDHYEVHSQTPHIPLKLDANLSKLKWLFSRFEQKGCFFPLEEHILPQLTTQDVVEIAGGPGSGKTELLYHLVVHCILPDTPWKGLDLGGLNKKVMLINNDLHFNLFRLMKILDRRLRYLLVANSISANITEISSFINERLKMLDILKCTNCDEFICSLRYLEVAQNRRYVLMIDGILSFYWSSKMRMSYPTAKIPGSMSIVISLLKNICKNCNFPVIITRRNLVSSPGYDRSLLPASWRNLVTKKLELVFEGCNEKSSNITVHNVTSGVKAQCAIGNSGLKVF</sequence>
<organism evidence="1 2">
    <name type="scientific">Araneus ventricosus</name>
    <name type="common">Orbweaver spider</name>
    <name type="synonym">Epeira ventricosa</name>
    <dbReference type="NCBI Taxonomy" id="182803"/>
    <lineage>
        <taxon>Eukaryota</taxon>
        <taxon>Metazoa</taxon>
        <taxon>Ecdysozoa</taxon>
        <taxon>Arthropoda</taxon>
        <taxon>Chelicerata</taxon>
        <taxon>Arachnida</taxon>
        <taxon>Araneae</taxon>
        <taxon>Araneomorphae</taxon>
        <taxon>Entelegynae</taxon>
        <taxon>Araneoidea</taxon>
        <taxon>Araneidae</taxon>
        <taxon>Araneus</taxon>
    </lineage>
</organism>
<dbReference type="GO" id="GO:0000724">
    <property type="term" value="P:double-strand break repair via homologous recombination"/>
    <property type="evidence" value="ECO:0007669"/>
    <property type="project" value="InterPro"/>
</dbReference>
<proteinExistence type="predicted"/>
<accession>A0A4Y2LAG3</accession>
<dbReference type="GO" id="GO:0005813">
    <property type="term" value="C:centrosome"/>
    <property type="evidence" value="ECO:0007669"/>
    <property type="project" value="TreeGrafter"/>
</dbReference>
<evidence type="ECO:0000313" key="1">
    <source>
        <dbReference type="EMBL" id="GBN10566.1"/>
    </source>
</evidence>
<dbReference type="GO" id="GO:0033063">
    <property type="term" value="C:Rad51B-Rad51C-Rad51D-XRCC2 complex"/>
    <property type="evidence" value="ECO:0007669"/>
    <property type="project" value="InterPro"/>
</dbReference>
<dbReference type="PANTHER" id="PTHR46644:SF2">
    <property type="entry name" value="DNA REPAIR PROTEIN XRCC2"/>
    <property type="match status" value="1"/>
</dbReference>
<dbReference type="InterPro" id="IPR030547">
    <property type="entry name" value="XRCC2"/>
</dbReference>
<comment type="caution">
    <text evidence="1">The sequence shown here is derived from an EMBL/GenBank/DDBJ whole genome shotgun (WGS) entry which is preliminary data.</text>
</comment>
<name>A0A4Y2LAG3_ARAVE</name>
<evidence type="ECO:0000313" key="2">
    <source>
        <dbReference type="Proteomes" id="UP000499080"/>
    </source>
</evidence>
<dbReference type="PANTHER" id="PTHR46644">
    <property type="entry name" value="DNA REPAIR PROTEIN XRCC2"/>
    <property type="match status" value="1"/>
</dbReference>
<dbReference type="GO" id="GO:0005657">
    <property type="term" value="C:replication fork"/>
    <property type="evidence" value="ECO:0007669"/>
    <property type="project" value="InterPro"/>
</dbReference>
<dbReference type="AlphaFoldDB" id="A0A4Y2LAG3"/>
<dbReference type="EMBL" id="BGPR01117644">
    <property type="protein sequence ID" value="GBN10566.1"/>
    <property type="molecule type" value="Genomic_DNA"/>
</dbReference>
<dbReference type="Proteomes" id="UP000499080">
    <property type="component" value="Unassembled WGS sequence"/>
</dbReference>
<dbReference type="Gene3D" id="3.40.50.300">
    <property type="entry name" value="P-loop containing nucleotide triphosphate hydrolases"/>
    <property type="match status" value="1"/>
</dbReference>
<dbReference type="GO" id="GO:0000400">
    <property type="term" value="F:four-way junction DNA binding"/>
    <property type="evidence" value="ECO:0007669"/>
    <property type="project" value="TreeGrafter"/>
</dbReference>
<dbReference type="SUPFAM" id="SSF52540">
    <property type="entry name" value="P-loop containing nucleoside triphosphate hydrolases"/>
    <property type="match status" value="1"/>
</dbReference>
<dbReference type="GO" id="GO:0042148">
    <property type="term" value="P:DNA strand invasion"/>
    <property type="evidence" value="ECO:0007669"/>
    <property type="project" value="TreeGrafter"/>
</dbReference>
<dbReference type="InterPro" id="IPR027417">
    <property type="entry name" value="P-loop_NTPase"/>
</dbReference>
<dbReference type="OrthoDB" id="420422at2759"/>